<name>A0ABU1FMU7_9MICO</name>
<reference evidence="4" key="1">
    <citation type="submission" date="2023-07" db="EMBL/GenBank/DDBJ databases">
        <title>Description of three actinobacteria isolated from air of manufacturing shop in a pharmaceutical factory.</title>
        <authorList>
            <person name="Zhang D.-F."/>
        </authorList>
    </citation>
    <scope>NUCLEOTIDE SEQUENCE [LARGE SCALE GENOMIC DNA]</scope>
    <source>
        <strain evidence="4">CCTCC AB 2011122</strain>
    </source>
</reference>
<dbReference type="PANTHER" id="PTHR43364">
    <property type="entry name" value="NADH-SPECIFIC METHYLGLYOXAL REDUCTASE-RELATED"/>
    <property type="match status" value="1"/>
</dbReference>
<dbReference type="SUPFAM" id="SSF51430">
    <property type="entry name" value="NAD(P)-linked oxidoreductase"/>
    <property type="match status" value="1"/>
</dbReference>
<feature type="compositionally biased region" description="Basic residues" evidence="1">
    <location>
        <begin position="1"/>
        <end position="14"/>
    </location>
</feature>
<dbReference type="RefSeq" id="WP_310521428.1">
    <property type="nucleotide sequence ID" value="NZ_BAABBS010000003.1"/>
</dbReference>
<dbReference type="Pfam" id="PF00248">
    <property type="entry name" value="Aldo_ket_red"/>
    <property type="match status" value="1"/>
</dbReference>
<protein>
    <submittedName>
        <fullName evidence="3">Aldo/keto reductase</fullName>
    </submittedName>
</protein>
<sequence length="364" mass="37889">MARKHAQHGARRAGGRPGAATACAADELDRVPAETSEPSTAEPPTTAEIQTNPVSGPITVPYRVELGDSGVEVHSLGLSTGALDRGADAHAADLLDRFAGLGGDLIAVADGPADPAAGERLVGAWLASRGTRDRVRLMTRVRRSPGPARPTTRKITDAVDASLGRLGTDRIDLLAYHDDDPETPLEEILGALDALLASGKVLALAAAGCSPERLIQARVLAADGLPRFQALATPYHLLARRGFEGALGVVARAQGLAVLPQSPLAGGVLGRRLHRRGEPHDATAARHQHRAGRRATRVLRVLGEVAAAHGTDPAAVAVAWLLARPAVAAPVVAVRRPDQVDALMRAASLVLTRSELVELDRASA</sequence>
<dbReference type="Proteomes" id="UP001260072">
    <property type="component" value="Unassembled WGS sequence"/>
</dbReference>
<proteinExistence type="predicted"/>
<dbReference type="InterPro" id="IPR023210">
    <property type="entry name" value="NADP_OxRdtase_dom"/>
</dbReference>
<comment type="caution">
    <text evidence="3">The sequence shown here is derived from an EMBL/GenBank/DDBJ whole genome shotgun (WGS) entry which is preliminary data.</text>
</comment>
<keyword evidence="4" id="KW-1185">Reference proteome</keyword>
<accession>A0ABU1FMU7</accession>
<evidence type="ECO:0000313" key="4">
    <source>
        <dbReference type="Proteomes" id="UP001260072"/>
    </source>
</evidence>
<feature type="region of interest" description="Disordered" evidence="1">
    <location>
        <begin position="1"/>
        <end position="56"/>
    </location>
</feature>
<dbReference type="InterPro" id="IPR036812">
    <property type="entry name" value="NAD(P)_OxRdtase_dom_sf"/>
</dbReference>
<dbReference type="InterPro" id="IPR050523">
    <property type="entry name" value="AKR_Detox_Biosynth"/>
</dbReference>
<dbReference type="PANTHER" id="PTHR43364:SF6">
    <property type="entry name" value="OXIDOREDUCTASE-RELATED"/>
    <property type="match status" value="1"/>
</dbReference>
<evidence type="ECO:0000313" key="3">
    <source>
        <dbReference type="EMBL" id="MDR5693091.1"/>
    </source>
</evidence>
<feature type="compositionally biased region" description="Low complexity" evidence="1">
    <location>
        <begin position="33"/>
        <end position="48"/>
    </location>
</feature>
<gene>
    <name evidence="3" type="ORF">RH861_13540</name>
</gene>
<dbReference type="Gene3D" id="3.20.20.100">
    <property type="entry name" value="NADP-dependent oxidoreductase domain"/>
    <property type="match status" value="1"/>
</dbReference>
<evidence type="ECO:0000259" key="2">
    <source>
        <dbReference type="Pfam" id="PF00248"/>
    </source>
</evidence>
<organism evidence="3 4">
    <name type="scientific">Agromyces indicus</name>
    <dbReference type="NCBI Taxonomy" id="758919"/>
    <lineage>
        <taxon>Bacteria</taxon>
        <taxon>Bacillati</taxon>
        <taxon>Actinomycetota</taxon>
        <taxon>Actinomycetes</taxon>
        <taxon>Micrococcales</taxon>
        <taxon>Microbacteriaceae</taxon>
        <taxon>Agromyces</taxon>
    </lineage>
</organism>
<dbReference type="EMBL" id="JAVKGS010000004">
    <property type="protein sequence ID" value="MDR5693091.1"/>
    <property type="molecule type" value="Genomic_DNA"/>
</dbReference>
<feature type="domain" description="NADP-dependent oxidoreductase" evidence="2">
    <location>
        <begin position="85"/>
        <end position="362"/>
    </location>
</feature>
<evidence type="ECO:0000256" key="1">
    <source>
        <dbReference type="SAM" id="MobiDB-lite"/>
    </source>
</evidence>